<evidence type="ECO:0000313" key="5">
    <source>
        <dbReference type="Proteomes" id="UP000013525"/>
    </source>
</evidence>
<dbReference type="RefSeq" id="WP_010837988.1">
    <property type="nucleotide sequence ID" value="NZ_APMY01000060.1"/>
</dbReference>
<feature type="transmembrane region" description="Helical" evidence="2">
    <location>
        <begin position="35"/>
        <end position="58"/>
    </location>
</feature>
<dbReference type="EMBL" id="APMY01000060">
    <property type="protein sequence ID" value="EOM76807.1"/>
    <property type="molecule type" value="Genomic_DNA"/>
</dbReference>
<protein>
    <recommendedName>
        <fullName evidence="3">DUF4185 domain-containing protein</fullName>
    </recommendedName>
</protein>
<feature type="domain" description="DUF4185" evidence="3">
    <location>
        <begin position="93"/>
        <end position="396"/>
    </location>
</feature>
<gene>
    <name evidence="4" type="ORF">Rrhod_1927</name>
</gene>
<evidence type="ECO:0000256" key="2">
    <source>
        <dbReference type="SAM" id="Phobius"/>
    </source>
</evidence>
<name>R7WND3_9NOCA</name>
<dbReference type="AlphaFoldDB" id="R7WND3"/>
<dbReference type="eggNOG" id="COG4409">
    <property type="taxonomic scope" value="Bacteria"/>
</dbReference>
<feature type="compositionally biased region" description="Basic residues" evidence="1">
    <location>
        <begin position="22"/>
        <end position="32"/>
    </location>
</feature>
<accession>R7WND3</accession>
<feature type="compositionally biased region" description="Polar residues" evidence="1">
    <location>
        <begin position="1"/>
        <end position="21"/>
    </location>
</feature>
<evidence type="ECO:0000313" key="4">
    <source>
        <dbReference type="EMBL" id="EOM76807.1"/>
    </source>
</evidence>
<dbReference type="PATRIC" id="fig|1273125.3.peg.1857"/>
<comment type="caution">
    <text evidence="4">The sequence shown here is derived from an EMBL/GenBank/DDBJ whole genome shotgun (WGS) entry which is preliminary data.</text>
</comment>
<proteinExistence type="predicted"/>
<keyword evidence="2" id="KW-1133">Transmembrane helix</keyword>
<dbReference type="InterPro" id="IPR025442">
    <property type="entry name" value="DUF4185"/>
</dbReference>
<dbReference type="Pfam" id="PF13810">
    <property type="entry name" value="DUF4185"/>
    <property type="match status" value="1"/>
</dbReference>
<organism evidence="4 5">
    <name type="scientific">Rhodococcus rhodnii LMG 5362</name>
    <dbReference type="NCBI Taxonomy" id="1273125"/>
    <lineage>
        <taxon>Bacteria</taxon>
        <taxon>Bacillati</taxon>
        <taxon>Actinomycetota</taxon>
        <taxon>Actinomycetes</taxon>
        <taxon>Mycobacteriales</taxon>
        <taxon>Nocardiaceae</taxon>
        <taxon>Rhodococcus</taxon>
    </lineage>
</organism>
<dbReference type="Proteomes" id="UP000013525">
    <property type="component" value="Unassembled WGS sequence"/>
</dbReference>
<keyword evidence="2" id="KW-0812">Transmembrane</keyword>
<evidence type="ECO:0000256" key="1">
    <source>
        <dbReference type="SAM" id="MobiDB-lite"/>
    </source>
</evidence>
<reference evidence="4 5" key="1">
    <citation type="journal article" date="2013" name="Genome Announc.">
        <title>Draft Genome Sequence of Rhodococcus rhodnii Strain LMG5362, a Symbiont of Rhodnius prolixus (Hemiptera, Reduviidae, Triatominae), the Principle Vector of Trypanosoma cruzi.</title>
        <authorList>
            <person name="Pachebat J.A."/>
            <person name="van Keulen G."/>
            <person name="Whitten M.M."/>
            <person name="Girdwood S."/>
            <person name="Del Sol R."/>
            <person name="Dyson P.J."/>
            <person name="Facey P.D."/>
        </authorList>
    </citation>
    <scope>NUCLEOTIDE SEQUENCE [LARGE SCALE GENOMIC DNA]</scope>
    <source>
        <strain evidence="4 5">LMG 5362</strain>
    </source>
</reference>
<evidence type="ECO:0000259" key="3">
    <source>
        <dbReference type="Pfam" id="PF13810"/>
    </source>
</evidence>
<keyword evidence="2" id="KW-0472">Membrane</keyword>
<keyword evidence="5" id="KW-1185">Reference proteome</keyword>
<sequence>MKQTRTQQNGNEHTDVQATNSRPRRRDITRRTRRISATLTAFTGVVAGAIALTAPAGADPLMVNPIPGLNGITGLPALSGPAQPVSQMTGLMSANRTQDSNVLGTDLGIMWDNGAGEVLTAFGDTAGLGFPNLLQGSVWAWKSNVLFRSSDTGLSDGMDFTTTPRDASGSAKELLPSPKIPGVEISKIPTAGIADGNVQVMSIMSVREWGPAGHWTTNWSQLAFSADNGENWALAPETSRPNEGGNANFQMNAFLSDGGFVYVYGTPSGRGGMVHVARVPKGKMSDMGAYEYWDGGAWIRGNPDVAKPVTDEGVGELSVQYNSYLGQYVMMTTDSFNNVILRRSPNPIGPWGPAEVQVFAHELPTAYGAYMHPWSTGPDLYFMTTQHTNYNALLLRTSLG</sequence>
<feature type="region of interest" description="Disordered" evidence="1">
    <location>
        <begin position="1"/>
        <end position="32"/>
    </location>
</feature>